<gene>
    <name evidence="2" type="ORF">SAMN06297382_2066</name>
</gene>
<accession>A0A239PVL6</accession>
<dbReference type="InterPro" id="IPR018642">
    <property type="entry name" value="DUF2066"/>
</dbReference>
<evidence type="ECO:0008006" key="4">
    <source>
        <dbReference type="Google" id="ProtNLM"/>
    </source>
</evidence>
<keyword evidence="1" id="KW-0732">Signal</keyword>
<name>A0A239PVL6_9PROT</name>
<dbReference type="EMBL" id="FZQA01000004">
    <property type="protein sequence ID" value="SNT74158.1"/>
    <property type="molecule type" value="Genomic_DNA"/>
</dbReference>
<dbReference type="Pfam" id="PF09839">
    <property type="entry name" value="DUF2066"/>
    <property type="match status" value="1"/>
</dbReference>
<reference evidence="2 3" key="1">
    <citation type="submission" date="2017-07" db="EMBL/GenBank/DDBJ databases">
        <authorList>
            <person name="Sun Z.S."/>
            <person name="Albrecht U."/>
            <person name="Echele G."/>
            <person name="Lee C.C."/>
        </authorList>
    </citation>
    <scope>NUCLEOTIDE SEQUENCE [LARGE SCALE GENOMIC DNA]</scope>
    <source>
        <strain evidence="2 3">CGMCC 1.12710</strain>
    </source>
</reference>
<evidence type="ECO:0000313" key="3">
    <source>
        <dbReference type="Proteomes" id="UP000198346"/>
    </source>
</evidence>
<evidence type="ECO:0000256" key="1">
    <source>
        <dbReference type="SAM" id="SignalP"/>
    </source>
</evidence>
<protein>
    <recommendedName>
        <fullName evidence="4">DUF2066 domain-containing protein</fullName>
    </recommendedName>
</protein>
<keyword evidence="3" id="KW-1185">Reference proteome</keyword>
<sequence>MNRFWRRVKGGLAAAGLAFFGQSGGALAVGDDVFVVPRVPVQAEAESAAAAKAAAQTQGRRRAMDILLRRITAEEDWIYLPRLAAGEPAPAAEPAPYGAEGADPYAPFDPYAARIPGESYPETPGVAEKQAIVLTDRDLENLESSFEVYGEKSSARTYRAFITYRFKPDAVRRLLREAHLPYSETQMRTALVLPVLQTQNGLYLWEENNPWMAAWKSRPFNNELTPMIAPLGDLEDAARVTPRKALDLDAEALEAMADHYAVSQVIVAHALLRQQNGEDRLTVRLINGYREAAAEAPLSALEEDITGLLEPGEYETVQPGVEELAAKTGDVLAQVALAEPSGNFPTLAERAIESAIAKYAAGWKARTLIDHSSEAVLETSAFFRSLDDWKRIRAGLDATPLVGSAQVFALSPRGAELRLKVFGDPNRLAVALENYGVVFWTEDGERWLLAAASQASQLRGSRLLRRR</sequence>
<evidence type="ECO:0000313" key="2">
    <source>
        <dbReference type="EMBL" id="SNT74158.1"/>
    </source>
</evidence>
<proteinExistence type="predicted"/>
<dbReference type="Proteomes" id="UP000198346">
    <property type="component" value="Unassembled WGS sequence"/>
</dbReference>
<organism evidence="2 3">
    <name type="scientific">Amphiplicatus metriothermophilus</name>
    <dbReference type="NCBI Taxonomy" id="1519374"/>
    <lineage>
        <taxon>Bacteria</taxon>
        <taxon>Pseudomonadati</taxon>
        <taxon>Pseudomonadota</taxon>
        <taxon>Alphaproteobacteria</taxon>
        <taxon>Parvularculales</taxon>
        <taxon>Parvularculaceae</taxon>
        <taxon>Amphiplicatus</taxon>
    </lineage>
</organism>
<feature type="signal peptide" evidence="1">
    <location>
        <begin position="1"/>
        <end position="28"/>
    </location>
</feature>
<dbReference type="RefSeq" id="WP_089412533.1">
    <property type="nucleotide sequence ID" value="NZ_FZQA01000004.1"/>
</dbReference>
<feature type="chain" id="PRO_5013348816" description="DUF2066 domain-containing protein" evidence="1">
    <location>
        <begin position="29"/>
        <end position="467"/>
    </location>
</feature>
<dbReference type="OrthoDB" id="7928976at2"/>
<dbReference type="AlphaFoldDB" id="A0A239PVL6"/>